<dbReference type="Gene3D" id="1.25.10.10">
    <property type="entry name" value="Leucine-rich Repeat Variant"/>
    <property type="match status" value="1"/>
</dbReference>
<comment type="caution">
    <text evidence="2">The sequence shown here is derived from an EMBL/GenBank/DDBJ whole genome shotgun (WGS) entry which is preliminary data.</text>
</comment>
<dbReference type="AlphaFoldDB" id="A0AAV6J7U3"/>
<dbReference type="InterPro" id="IPR011989">
    <property type="entry name" value="ARM-like"/>
</dbReference>
<dbReference type="SUPFAM" id="SSF53383">
    <property type="entry name" value="PLP-dependent transferases"/>
    <property type="match status" value="1"/>
</dbReference>
<accession>A0AAV6J7U3</accession>
<dbReference type="InterPro" id="IPR049704">
    <property type="entry name" value="Aminotrans_3_PPA_site"/>
</dbReference>
<dbReference type="Proteomes" id="UP000823749">
    <property type="component" value="Chromosome 8"/>
</dbReference>
<dbReference type="PROSITE" id="PS00600">
    <property type="entry name" value="AA_TRANSFER_CLASS_3"/>
    <property type="match status" value="1"/>
</dbReference>
<dbReference type="GO" id="GO:0030170">
    <property type="term" value="F:pyridoxal phosphate binding"/>
    <property type="evidence" value="ECO:0007669"/>
    <property type="project" value="InterPro"/>
</dbReference>
<gene>
    <name evidence="2" type="ORF">RHGRI_024632</name>
</gene>
<dbReference type="PANTHER" id="PTHR43713">
    <property type="entry name" value="GLUTAMATE-1-SEMIALDEHYDE 2,1-AMINOMUTASE"/>
    <property type="match status" value="1"/>
</dbReference>
<reference evidence="2" key="1">
    <citation type="submission" date="2020-08" db="EMBL/GenBank/DDBJ databases">
        <title>Plant Genome Project.</title>
        <authorList>
            <person name="Zhang R.-G."/>
        </authorList>
    </citation>
    <scope>NUCLEOTIDE SEQUENCE</scope>
    <source>
        <strain evidence="2">WSP0</strain>
        <tissue evidence="2">Leaf</tissue>
    </source>
</reference>
<evidence type="ECO:0000313" key="3">
    <source>
        <dbReference type="Proteomes" id="UP000823749"/>
    </source>
</evidence>
<dbReference type="GO" id="GO:0008483">
    <property type="term" value="F:transaminase activity"/>
    <property type="evidence" value="ECO:0007669"/>
    <property type="project" value="InterPro"/>
</dbReference>
<evidence type="ECO:0000313" key="2">
    <source>
        <dbReference type="EMBL" id="KAG5537246.1"/>
    </source>
</evidence>
<dbReference type="Pfam" id="PF00202">
    <property type="entry name" value="Aminotran_3"/>
    <property type="match status" value="1"/>
</dbReference>
<dbReference type="InterPro" id="IPR005814">
    <property type="entry name" value="Aminotrans_3"/>
</dbReference>
<name>A0AAV6J7U3_9ERIC</name>
<comment type="cofactor">
    <cofactor evidence="1">
        <name>pyridoxal 5'-phosphate</name>
        <dbReference type="ChEBI" id="CHEBI:597326"/>
    </cofactor>
</comment>
<dbReference type="InterPro" id="IPR015424">
    <property type="entry name" value="PyrdxlP-dep_Trfase"/>
</dbReference>
<sequence length="244" mass="26083">MSTRAPKRAWALSAWPALSPAARRSSSLRVATYHGHADSFLVKAGSGVATLGLPDSPGVPRGATFETLTAPSTISQPLKTSLNQTKERSPRLYSNLLSVTPASSLQNPVSSMNFGRSQKTMMPTKDNDALLVFDEVMTGFRLAYGGAQEYFGINPDLTTLGKIIGGGLVGFCPCEREKEIIMLFQSPHASLRKLSLGSVNQYIMLMPEALYMSMDKNLQGLFILANDPAAEVRKLAGEGVGGGS</sequence>
<dbReference type="GO" id="GO:0009507">
    <property type="term" value="C:chloroplast"/>
    <property type="evidence" value="ECO:0007669"/>
    <property type="project" value="TreeGrafter"/>
</dbReference>
<evidence type="ECO:0000256" key="1">
    <source>
        <dbReference type="ARBA" id="ARBA00001933"/>
    </source>
</evidence>
<proteinExistence type="predicted"/>
<organism evidence="2 3">
    <name type="scientific">Rhododendron griersonianum</name>
    <dbReference type="NCBI Taxonomy" id="479676"/>
    <lineage>
        <taxon>Eukaryota</taxon>
        <taxon>Viridiplantae</taxon>
        <taxon>Streptophyta</taxon>
        <taxon>Embryophyta</taxon>
        <taxon>Tracheophyta</taxon>
        <taxon>Spermatophyta</taxon>
        <taxon>Magnoliopsida</taxon>
        <taxon>eudicotyledons</taxon>
        <taxon>Gunneridae</taxon>
        <taxon>Pentapetalae</taxon>
        <taxon>asterids</taxon>
        <taxon>Ericales</taxon>
        <taxon>Ericaceae</taxon>
        <taxon>Ericoideae</taxon>
        <taxon>Rhodoreae</taxon>
        <taxon>Rhododendron</taxon>
    </lineage>
</organism>
<dbReference type="Gene3D" id="3.40.640.10">
    <property type="entry name" value="Type I PLP-dependent aspartate aminotransferase-like (Major domain)"/>
    <property type="match status" value="1"/>
</dbReference>
<dbReference type="InterPro" id="IPR015421">
    <property type="entry name" value="PyrdxlP-dep_Trfase_major"/>
</dbReference>
<dbReference type="EMBL" id="JACTNZ010000008">
    <property type="protein sequence ID" value="KAG5537246.1"/>
    <property type="molecule type" value="Genomic_DNA"/>
</dbReference>
<keyword evidence="3" id="KW-1185">Reference proteome</keyword>
<protein>
    <submittedName>
        <fullName evidence="2">Uncharacterized protein</fullName>
    </submittedName>
</protein>
<dbReference type="PANTHER" id="PTHR43713:SF3">
    <property type="entry name" value="GLUTAMATE-1-SEMIALDEHYDE 2,1-AMINOMUTASE 1, CHLOROPLASTIC-RELATED"/>
    <property type="match status" value="1"/>
</dbReference>